<evidence type="ECO:0000313" key="1">
    <source>
        <dbReference type="EMBL" id="CEM02283.1"/>
    </source>
</evidence>
<dbReference type="EMBL" id="CDMY01000322">
    <property type="protein sequence ID" value="CEM02283.1"/>
    <property type="molecule type" value="Genomic_DNA"/>
</dbReference>
<accession>A0A0G4EVB4</accession>
<proteinExistence type="predicted"/>
<gene>
    <name evidence="1" type="ORF">Vbra_20906</name>
</gene>
<name>A0A0G4EVB4_VITBC</name>
<organism evidence="1 2">
    <name type="scientific">Vitrella brassicaformis (strain CCMP3155)</name>
    <dbReference type="NCBI Taxonomy" id="1169540"/>
    <lineage>
        <taxon>Eukaryota</taxon>
        <taxon>Sar</taxon>
        <taxon>Alveolata</taxon>
        <taxon>Colpodellida</taxon>
        <taxon>Vitrellaceae</taxon>
        <taxon>Vitrella</taxon>
    </lineage>
</organism>
<evidence type="ECO:0000313" key="2">
    <source>
        <dbReference type="Proteomes" id="UP000041254"/>
    </source>
</evidence>
<sequence>MSASSSTVLVIHLSADWYPSSSSSCSHWSPRPRAAVVEAMWSGTSTSALEALSAIEAAIQQARQQLQGEVSSTRQLIESNGGRLPKKVSGEVEINVGGTVFTIARKNLVLEGVNETNFARLLLYHLEWLPEDDEGRPFLDAYAPYFTWLVDQLDVVASANSQGVRRDASDIELDPPHDTDPSFVCYHELFFTTQDEYEMEVDDDFNFDEDDEEEGEGKKALKGVRGNVGTFREALRGLKASEKGIQRFYEKMAPFFKSDGEEGRGDGDDVMSVTVMPRGETVATTQATLSQLGQNHLLHKRFSTRADGWGTLPVKQTSSEHFQKILDFARRRRLAPRGTVIEAPATVARNRGPLDRDLQMYSMPVDDAYKSFLGKDEMRKLLAFTEKHKPIKKLLYSSVRDGSDADAMRDRIDGKEGLLVAIQGKKNGETQRQQFGAFINGRIHESIAEMKEANTLPSFFSLDGETGEPVKMDIIEKLGEAASENSEGGEPAAVTHGVVMMEFFPSRLTMTHAILPDGSVTGGGFFAEQQLNATAAAITTVPRFDPASATNSIFAEPCVEIWQVGSRQD</sequence>
<reference evidence="1 2" key="1">
    <citation type="submission" date="2014-11" db="EMBL/GenBank/DDBJ databases">
        <authorList>
            <person name="Zhu J."/>
            <person name="Qi W."/>
            <person name="Song R."/>
        </authorList>
    </citation>
    <scope>NUCLEOTIDE SEQUENCE [LARGE SCALE GENOMIC DNA]</scope>
</reference>
<keyword evidence="2" id="KW-1185">Reference proteome</keyword>
<dbReference type="InParanoid" id="A0A0G4EVB4"/>
<dbReference type="Proteomes" id="UP000041254">
    <property type="component" value="Unassembled WGS sequence"/>
</dbReference>
<evidence type="ECO:0008006" key="3">
    <source>
        <dbReference type="Google" id="ProtNLM"/>
    </source>
</evidence>
<dbReference type="PhylomeDB" id="A0A0G4EVB4"/>
<protein>
    <recommendedName>
        <fullName evidence="3">TLDc domain-containing protein</fullName>
    </recommendedName>
</protein>
<dbReference type="AlphaFoldDB" id="A0A0G4EVB4"/>
<dbReference type="VEuPathDB" id="CryptoDB:Vbra_20906"/>